<keyword evidence="3" id="KW-1185">Reference proteome</keyword>
<evidence type="ECO:0000256" key="1">
    <source>
        <dbReference type="SAM" id="Phobius"/>
    </source>
</evidence>
<evidence type="ECO:0000313" key="3">
    <source>
        <dbReference type="Proteomes" id="UP000185568"/>
    </source>
</evidence>
<gene>
    <name evidence="2" type="ORF">BTO30_02320</name>
</gene>
<protein>
    <submittedName>
        <fullName evidence="2">Uncharacterized protein</fullName>
    </submittedName>
</protein>
<dbReference type="OrthoDB" id="2943327at2"/>
<organism evidence="2 3">
    <name type="scientific">Domibacillus antri</name>
    <dbReference type="NCBI Taxonomy" id="1714264"/>
    <lineage>
        <taxon>Bacteria</taxon>
        <taxon>Bacillati</taxon>
        <taxon>Bacillota</taxon>
        <taxon>Bacilli</taxon>
        <taxon>Bacillales</taxon>
        <taxon>Bacillaceae</taxon>
        <taxon>Domibacillus</taxon>
    </lineage>
</organism>
<comment type="caution">
    <text evidence="2">The sequence shown here is derived from an EMBL/GenBank/DDBJ whole genome shotgun (WGS) entry which is preliminary data.</text>
</comment>
<keyword evidence="1" id="KW-0812">Transmembrane</keyword>
<name>A0A1Q8Q922_9BACI</name>
<dbReference type="EMBL" id="MSDU01000004">
    <property type="protein sequence ID" value="OLN23801.1"/>
    <property type="molecule type" value="Genomic_DNA"/>
</dbReference>
<dbReference type="RefSeq" id="WP_075397112.1">
    <property type="nucleotide sequence ID" value="NZ_MSDU01000004.1"/>
</dbReference>
<dbReference type="AlphaFoldDB" id="A0A1Q8Q922"/>
<reference evidence="2 3" key="1">
    <citation type="submission" date="2016-12" db="EMBL/GenBank/DDBJ databases">
        <title>Domibacillus antri genome sequencing.</title>
        <authorList>
            <person name="Verma A."/>
            <person name="Krishnamurthi S."/>
        </authorList>
    </citation>
    <scope>NUCLEOTIDE SEQUENCE [LARGE SCALE GENOMIC DNA]</scope>
    <source>
        <strain evidence="2 3">XD80</strain>
    </source>
</reference>
<sequence>MAGVIFGLFSLAWILFASMLCHVGTAKKSVPATALRLKKRAGQIGVMGMLSLAAAILLHYS</sequence>
<keyword evidence="1" id="KW-0472">Membrane</keyword>
<accession>A0A1Q8Q922</accession>
<dbReference type="Proteomes" id="UP000185568">
    <property type="component" value="Unassembled WGS sequence"/>
</dbReference>
<proteinExistence type="predicted"/>
<feature type="transmembrane region" description="Helical" evidence="1">
    <location>
        <begin position="42"/>
        <end position="60"/>
    </location>
</feature>
<keyword evidence="1" id="KW-1133">Transmembrane helix</keyword>
<evidence type="ECO:0000313" key="2">
    <source>
        <dbReference type="EMBL" id="OLN23801.1"/>
    </source>
</evidence>